<organism evidence="2 3">
    <name type="scientific">Monilinia fructicola</name>
    <name type="common">Brown rot fungus</name>
    <name type="synonym">Ciboria fructicola</name>
    <dbReference type="NCBI Taxonomy" id="38448"/>
    <lineage>
        <taxon>Eukaryota</taxon>
        <taxon>Fungi</taxon>
        <taxon>Dikarya</taxon>
        <taxon>Ascomycota</taxon>
        <taxon>Pezizomycotina</taxon>
        <taxon>Leotiomycetes</taxon>
        <taxon>Helotiales</taxon>
        <taxon>Sclerotiniaceae</taxon>
        <taxon>Monilinia</taxon>
    </lineage>
</organism>
<comment type="caution">
    <text evidence="2">The sequence shown here is derived from an EMBL/GenBank/DDBJ whole genome shotgun (WGS) entry which is preliminary data.</text>
</comment>
<reference evidence="2 3" key="1">
    <citation type="submission" date="2019-06" db="EMBL/GenBank/DDBJ databases">
        <title>Genome Sequence of the Brown Rot Fungal Pathogen Monilinia fructicola.</title>
        <authorList>
            <person name="De Miccolis Angelini R.M."/>
            <person name="Landi L."/>
            <person name="Abate D."/>
            <person name="Pollastro S."/>
            <person name="Romanazzi G."/>
            <person name="Faretra F."/>
        </authorList>
    </citation>
    <scope>NUCLEOTIDE SEQUENCE [LARGE SCALE GENOMIC DNA]</scope>
    <source>
        <strain evidence="2 3">Mfrc123</strain>
    </source>
</reference>
<proteinExistence type="predicted"/>
<feature type="region of interest" description="Disordered" evidence="1">
    <location>
        <begin position="58"/>
        <end position="104"/>
    </location>
</feature>
<dbReference type="Proteomes" id="UP000322873">
    <property type="component" value="Unassembled WGS sequence"/>
</dbReference>
<gene>
    <name evidence="2" type="ORF">EYC84_009530</name>
</gene>
<sequence length="134" mass="15350">MVSSRNKKWWSICCRKLTTMRDERNLYGQNKASSRDRWDFERREKVWESQRPFKSKILSSSCPDQGSTGKLPINGHASNDCGGGDGGVDGGVDGDGEGEGEGDGWPWQWWMIIRGVKDWMIWTGLHKEKAWQAW</sequence>
<feature type="compositionally biased region" description="Polar residues" evidence="1">
    <location>
        <begin position="58"/>
        <end position="68"/>
    </location>
</feature>
<dbReference type="AlphaFoldDB" id="A0A5M9JCR0"/>
<accession>A0A5M9JCR0</accession>
<dbReference type="EMBL" id="VICG01000013">
    <property type="protein sequence ID" value="KAA8565682.1"/>
    <property type="molecule type" value="Genomic_DNA"/>
</dbReference>
<evidence type="ECO:0000256" key="1">
    <source>
        <dbReference type="SAM" id="MobiDB-lite"/>
    </source>
</evidence>
<evidence type="ECO:0000313" key="3">
    <source>
        <dbReference type="Proteomes" id="UP000322873"/>
    </source>
</evidence>
<name>A0A5M9JCR0_MONFR</name>
<keyword evidence="3" id="KW-1185">Reference proteome</keyword>
<protein>
    <submittedName>
        <fullName evidence="2">Uncharacterized protein</fullName>
    </submittedName>
</protein>
<feature type="compositionally biased region" description="Gly residues" evidence="1">
    <location>
        <begin position="81"/>
        <end position="91"/>
    </location>
</feature>
<feature type="compositionally biased region" description="Acidic residues" evidence="1">
    <location>
        <begin position="92"/>
        <end position="102"/>
    </location>
</feature>
<evidence type="ECO:0000313" key="2">
    <source>
        <dbReference type="EMBL" id="KAA8565682.1"/>
    </source>
</evidence>